<comment type="caution">
    <text evidence="1">The sequence shown here is derived from an EMBL/GenBank/DDBJ whole genome shotgun (WGS) entry which is preliminary data.</text>
</comment>
<dbReference type="SUPFAM" id="SSF50978">
    <property type="entry name" value="WD40 repeat-like"/>
    <property type="match status" value="1"/>
</dbReference>
<gene>
    <name evidence="1" type="ORF">NP493_649g01074</name>
</gene>
<keyword evidence="2" id="KW-1185">Reference proteome</keyword>
<evidence type="ECO:0000313" key="1">
    <source>
        <dbReference type="EMBL" id="KAK2176661.1"/>
    </source>
</evidence>
<evidence type="ECO:0000313" key="2">
    <source>
        <dbReference type="Proteomes" id="UP001209878"/>
    </source>
</evidence>
<protein>
    <submittedName>
        <fullName evidence="1">Uncharacterized protein</fullName>
    </submittedName>
</protein>
<organism evidence="1 2">
    <name type="scientific">Ridgeia piscesae</name>
    <name type="common">Tubeworm</name>
    <dbReference type="NCBI Taxonomy" id="27915"/>
    <lineage>
        <taxon>Eukaryota</taxon>
        <taxon>Metazoa</taxon>
        <taxon>Spiralia</taxon>
        <taxon>Lophotrochozoa</taxon>
        <taxon>Annelida</taxon>
        <taxon>Polychaeta</taxon>
        <taxon>Sedentaria</taxon>
        <taxon>Canalipalpata</taxon>
        <taxon>Sabellida</taxon>
        <taxon>Siboglinidae</taxon>
        <taxon>Ridgeia</taxon>
    </lineage>
</organism>
<accession>A0AAD9KSI2</accession>
<dbReference type="InterPro" id="IPR036322">
    <property type="entry name" value="WD40_repeat_dom_sf"/>
</dbReference>
<dbReference type="Proteomes" id="UP001209878">
    <property type="component" value="Unassembled WGS sequence"/>
</dbReference>
<dbReference type="EMBL" id="JAODUO010000648">
    <property type="protein sequence ID" value="KAK2176661.1"/>
    <property type="molecule type" value="Genomic_DNA"/>
</dbReference>
<dbReference type="AlphaFoldDB" id="A0AAD9KSI2"/>
<proteinExistence type="predicted"/>
<reference evidence="1" key="1">
    <citation type="journal article" date="2023" name="Mol. Biol. Evol.">
        <title>Third-Generation Sequencing Reveals the Adaptive Role of the Epigenome in Three Deep-Sea Polychaetes.</title>
        <authorList>
            <person name="Perez M."/>
            <person name="Aroh O."/>
            <person name="Sun Y."/>
            <person name="Lan Y."/>
            <person name="Juniper S.K."/>
            <person name="Young C.R."/>
            <person name="Angers B."/>
            <person name="Qian P.Y."/>
        </authorList>
    </citation>
    <scope>NUCLEOTIDE SEQUENCE</scope>
    <source>
        <strain evidence="1">R07B-5</strain>
    </source>
</reference>
<sequence>MALPPDPDFVLRGSQSAVTSLTYFSNSNQCNSLVSGNAGGVIHTWCMRSHRPQCVTETHRGSAMLNVEQFGVDGMVTHSRGICVDVWKNPGAGWIRQGSAFF</sequence>
<name>A0AAD9KSI2_RIDPI</name>